<dbReference type="Pfam" id="PF00450">
    <property type="entry name" value="Peptidase_S10"/>
    <property type="match status" value="2"/>
</dbReference>
<dbReference type="InterPro" id="IPR018202">
    <property type="entry name" value="Ser_caboxypep_ser_AS"/>
</dbReference>
<dbReference type="GO" id="GO:0004185">
    <property type="term" value="F:serine-type carboxypeptidase activity"/>
    <property type="evidence" value="ECO:0007669"/>
    <property type="project" value="UniProtKB-UniRule"/>
</dbReference>
<dbReference type="InterPro" id="IPR029058">
    <property type="entry name" value="AB_hydrolase_fold"/>
</dbReference>
<dbReference type="SUPFAM" id="SSF53474">
    <property type="entry name" value="alpha/beta-Hydrolases"/>
    <property type="match status" value="1"/>
</dbReference>
<keyword evidence="12" id="KW-1185">Reference proteome</keyword>
<comment type="subcellular location">
    <subcellularLocation>
        <location evidence="2">Golgi apparatus</location>
        <location evidence="2">trans-Golgi network membrane</location>
        <topology evidence="2">Single-pass type I membrane protein</topology>
    </subcellularLocation>
</comment>
<evidence type="ECO:0000256" key="7">
    <source>
        <dbReference type="ARBA" id="ARBA00022989"/>
    </source>
</evidence>
<gene>
    <name evidence="11" type="ORF">PHATRDRAFT_16850</name>
</gene>
<protein>
    <recommendedName>
        <fullName evidence="10">Carboxypeptidase</fullName>
        <ecNumber evidence="10">3.4.16.-</ecNumber>
    </recommendedName>
</protein>
<keyword evidence="10" id="KW-0121">Carboxypeptidase</keyword>
<keyword evidence="6" id="KW-0732">Signal</keyword>
<keyword evidence="5" id="KW-0053">Apoptosis</keyword>
<keyword evidence="9" id="KW-0472">Membrane</keyword>
<dbReference type="eggNOG" id="KOG1282">
    <property type="taxonomic scope" value="Eukaryota"/>
</dbReference>
<evidence type="ECO:0000256" key="9">
    <source>
        <dbReference type="ARBA" id="ARBA00023136"/>
    </source>
</evidence>
<reference evidence="11 12" key="1">
    <citation type="journal article" date="2008" name="Nature">
        <title>The Phaeodactylum genome reveals the evolutionary history of diatom genomes.</title>
        <authorList>
            <person name="Bowler C."/>
            <person name="Allen A.E."/>
            <person name="Badger J.H."/>
            <person name="Grimwood J."/>
            <person name="Jabbari K."/>
            <person name="Kuo A."/>
            <person name="Maheswari U."/>
            <person name="Martens C."/>
            <person name="Maumus F."/>
            <person name="Otillar R.P."/>
            <person name="Rayko E."/>
            <person name="Salamov A."/>
            <person name="Vandepoele K."/>
            <person name="Beszteri B."/>
            <person name="Gruber A."/>
            <person name="Heijde M."/>
            <person name="Katinka M."/>
            <person name="Mock T."/>
            <person name="Valentin K."/>
            <person name="Verret F."/>
            <person name="Berges J.A."/>
            <person name="Brownlee C."/>
            <person name="Cadoret J.P."/>
            <person name="Chiovitti A."/>
            <person name="Choi C.J."/>
            <person name="Coesel S."/>
            <person name="De Martino A."/>
            <person name="Detter J.C."/>
            <person name="Durkin C."/>
            <person name="Falciatore A."/>
            <person name="Fournet J."/>
            <person name="Haruta M."/>
            <person name="Huysman M.J."/>
            <person name="Jenkins B.D."/>
            <person name="Jiroutova K."/>
            <person name="Jorgensen R.E."/>
            <person name="Joubert Y."/>
            <person name="Kaplan A."/>
            <person name="Kroger N."/>
            <person name="Kroth P.G."/>
            <person name="La Roche J."/>
            <person name="Lindquist E."/>
            <person name="Lommer M."/>
            <person name="Martin-Jezequel V."/>
            <person name="Lopez P.J."/>
            <person name="Lucas S."/>
            <person name="Mangogna M."/>
            <person name="McGinnis K."/>
            <person name="Medlin L.K."/>
            <person name="Montsant A."/>
            <person name="Oudot-Le Secq M.P."/>
            <person name="Napoli C."/>
            <person name="Obornik M."/>
            <person name="Parker M.S."/>
            <person name="Petit J.L."/>
            <person name="Porcel B.M."/>
            <person name="Poulsen N."/>
            <person name="Robison M."/>
            <person name="Rychlewski L."/>
            <person name="Rynearson T.A."/>
            <person name="Schmutz J."/>
            <person name="Shapiro H."/>
            <person name="Siaut M."/>
            <person name="Stanley M."/>
            <person name="Sussman M.R."/>
            <person name="Taylor A.R."/>
            <person name="Vardi A."/>
            <person name="von Dassow P."/>
            <person name="Vyverman W."/>
            <person name="Willis A."/>
            <person name="Wyrwicz L.S."/>
            <person name="Rokhsar D.S."/>
            <person name="Weissenbach J."/>
            <person name="Armbrust E.V."/>
            <person name="Green B.R."/>
            <person name="Van de Peer Y."/>
            <person name="Grigoriev I.V."/>
        </authorList>
    </citation>
    <scope>NUCLEOTIDE SEQUENCE [LARGE SCALE GENOMIC DNA]</scope>
    <source>
        <strain evidence="11 12">CCAP 1055/1</strain>
    </source>
</reference>
<dbReference type="GeneID" id="7199157"/>
<evidence type="ECO:0000256" key="6">
    <source>
        <dbReference type="ARBA" id="ARBA00022729"/>
    </source>
</evidence>
<evidence type="ECO:0000256" key="2">
    <source>
        <dbReference type="ARBA" id="ARBA00004393"/>
    </source>
</evidence>
<feature type="non-terminal residue" evidence="11">
    <location>
        <position position="383"/>
    </location>
</feature>
<keyword evidence="10" id="KW-0378">Hydrolase</keyword>
<dbReference type="PANTHER" id="PTHR11802:SF190">
    <property type="entry name" value="PHEROMONE-PROCESSING CARBOXYPEPTIDASE KEX1"/>
    <property type="match status" value="1"/>
</dbReference>
<dbReference type="EMBL" id="CM000631">
    <property type="protein sequence ID" value="EEC43210.1"/>
    <property type="molecule type" value="Genomic_DNA"/>
</dbReference>
<keyword evidence="8" id="KW-0333">Golgi apparatus</keyword>
<comment type="catalytic activity">
    <reaction evidence="1">
        <text>Preferential release of a C-terminal arginine or lysine residue.</text>
        <dbReference type="EC" id="3.4.16.6"/>
    </reaction>
</comment>
<dbReference type="InterPro" id="IPR001563">
    <property type="entry name" value="Peptidase_S10"/>
</dbReference>
<keyword evidence="4" id="KW-0812">Transmembrane</keyword>
<dbReference type="PRINTS" id="PR00724">
    <property type="entry name" value="CRBOXYPTASEC"/>
</dbReference>
<reference evidence="12" key="2">
    <citation type="submission" date="2008-08" db="EMBL/GenBank/DDBJ databases">
        <authorList>
            <consortium name="Diatom Consortium"/>
            <person name="Grigoriev I."/>
            <person name="Grimwood J."/>
            <person name="Kuo A."/>
            <person name="Otillar R.P."/>
            <person name="Salamov A."/>
            <person name="Detter J.C."/>
            <person name="Lindquist E."/>
            <person name="Shapiro H."/>
            <person name="Lucas S."/>
            <person name="Glavina del Rio T."/>
            <person name="Pitluck S."/>
            <person name="Rokhsar D."/>
            <person name="Bowler C."/>
        </authorList>
    </citation>
    <scope>GENOME REANNOTATION</scope>
    <source>
        <strain evidence="12">CCAP 1055/1</strain>
    </source>
</reference>
<dbReference type="RefSeq" id="XP_002185341.1">
    <property type="nucleotide sequence ID" value="XM_002185305.1"/>
</dbReference>
<dbReference type="Proteomes" id="UP000000759">
    <property type="component" value="Chromosome 29"/>
</dbReference>
<keyword evidence="7" id="KW-1133">Transmembrane helix</keyword>
<dbReference type="InParanoid" id="B7GDZ0"/>
<dbReference type="PANTHER" id="PTHR11802">
    <property type="entry name" value="SERINE PROTEASE FAMILY S10 SERINE CARBOXYPEPTIDASE"/>
    <property type="match status" value="1"/>
</dbReference>
<evidence type="ECO:0000256" key="1">
    <source>
        <dbReference type="ARBA" id="ARBA00001003"/>
    </source>
</evidence>
<evidence type="ECO:0000256" key="3">
    <source>
        <dbReference type="ARBA" id="ARBA00009431"/>
    </source>
</evidence>
<evidence type="ECO:0000313" key="12">
    <source>
        <dbReference type="Proteomes" id="UP000000759"/>
    </source>
</evidence>
<evidence type="ECO:0000256" key="10">
    <source>
        <dbReference type="RuleBase" id="RU361156"/>
    </source>
</evidence>
<evidence type="ECO:0000313" key="11">
    <source>
        <dbReference type="EMBL" id="EEC43210.1"/>
    </source>
</evidence>
<dbReference type="KEGG" id="pti:PHATRDRAFT_16850"/>
<dbReference type="PROSITE" id="PS00560">
    <property type="entry name" value="CARBOXYPEPT_SER_HIS"/>
    <property type="match status" value="1"/>
</dbReference>
<dbReference type="OrthoDB" id="443318at2759"/>
<accession>B7GDZ0</accession>
<organism evidence="11 12">
    <name type="scientific">Phaeodactylum tricornutum (strain CCAP 1055/1)</name>
    <dbReference type="NCBI Taxonomy" id="556484"/>
    <lineage>
        <taxon>Eukaryota</taxon>
        <taxon>Sar</taxon>
        <taxon>Stramenopiles</taxon>
        <taxon>Ochrophyta</taxon>
        <taxon>Bacillariophyta</taxon>
        <taxon>Bacillariophyceae</taxon>
        <taxon>Bacillariophycidae</taxon>
        <taxon>Naviculales</taxon>
        <taxon>Phaeodactylaceae</taxon>
        <taxon>Phaeodactylum</taxon>
    </lineage>
</organism>
<dbReference type="Gene3D" id="3.40.50.1820">
    <property type="entry name" value="alpha/beta hydrolase"/>
    <property type="match status" value="1"/>
</dbReference>
<sequence>MFWLFEPHHALFDDRLLIWNNGGPGCSSLGGCLFEHCPVVLGEFPAGYERIDPHTPLQSNTKWAWTNASPMLYVEQPHGTGFSTGTFPHNETEMARDFYGFLRNFYDVFDNYASQQLFLAGESYAGMYIPSLAHYIQQENAKKQNSHINLAGIALGNGWIDADTQGPSVIDYAWWHGMIDSSTKRGLHQIWEQCQAGAVDLPPPFHPFTTPDECNIMGAVLEAAGAGADALNVVPHRHWIECMPGAGRRLDARDDHQSELPGKLLLAHDEPRSVAPYIAALLDAGIRVLIYNGDRDMTTNVQGSEQVLDAMKWKGSGGWNNGSFTRGLWLASETKVGGYSKTYKDLEFVVVLNSGHLVPMNVPEAALDLVTRFLNGTSFVDRP</sequence>
<evidence type="ECO:0000256" key="5">
    <source>
        <dbReference type="ARBA" id="ARBA00022703"/>
    </source>
</evidence>
<dbReference type="GO" id="GO:0005794">
    <property type="term" value="C:Golgi apparatus"/>
    <property type="evidence" value="ECO:0007669"/>
    <property type="project" value="UniProtKB-SubCell"/>
</dbReference>
<name>B7GDZ0_PHATC</name>
<evidence type="ECO:0000256" key="4">
    <source>
        <dbReference type="ARBA" id="ARBA00022692"/>
    </source>
</evidence>
<dbReference type="PaxDb" id="2850-Phatr16850"/>
<dbReference type="PROSITE" id="PS00131">
    <property type="entry name" value="CARBOXYPEPT_SER_SER"/>
    <property type="match status" value="1"/>
</dbReference>
<dbReference type="InterPro" id="IPR033124">
    <property type="entry name" value="Ser_caboxypep_his_AS"/>
</dbReference>
<proteinExistence type="inferred from homology"/>
<dbReference type="STRING" id="556484.B7GDZ0"/>
<dbReference type="AlphaFoldDB" id="B7GDZ0"/>
<comment type="similarity">
    <text evidence="3 10">Belongs to the peptidase S10 family.</text>
</comment>
<evidence type="ECO:0000256" key="8">
    <source>
        <dbReference type="ARBA" id="ARBA00023034"/>
    </source>
</evidence>
<keyword evidence="10" id="KW-0645">Protease</keyword>
<dbReference type="EC" id="3.4.16.-" evidence="10"/>
<dbReference type="GO" id="GO:0006508">
    <property type="term" value="P:proteolysis"/>
    <property type="evidence" value="ECO:0007669"/>
    <property type="project" value="UniProtKB-KW"/>
</dbReference>